<feature type="compositionally biased region" description="Pro residues" evidence="1">
    <location>
        <begin position="425"/>
        <end position="438"/>
    </location>
</feature>
<dbReference type="EnsemblMetazoa" id="XM_019912713.1">
    <property type="protein sequence ID" value="XP_019768272.1"/>
    <property type="gene ID" value="LOC109543152"/>
</dbReference>
<dbReference type="RefSeq" id="XP_019768272.1">
    <property type="nucleotide sequence ID" value="XM_019912713.2"/>
</dbReference>
<dbReference type="InterPro" id="IPR011009">
    <property type="entry name" value="Kinase-like_dom_sf"/>
</dbReference>
<feature type="region of interest" description="Disordered" evidence="1">
    <location>
        <begin position="422"/>
        <end position="445"/>
    </location>
</feature>
<dbReference type="AlphaFoldDB" id="A0AAR5Q4Y5"/>
<reference evidence="3" key="2">
    <citation type="submission" date="2024-08" db="UniProtKB">
        <authorList>
            <consortium name="EnsemblMetazoa"/>
        </authorList>
    </citation>
    <scope>IDENTIFICATION</scope>
</reference>
<dbReference type="Pfam" id="PF02958">
    <property type="entry name" value="EcKL"/>
    <property type="match status" value="1"/>
</dbReference>
<dbReference type="GeneID" id="109543152"/>
<dbReference type="KEGG" id="dpa:109543152"/>
<organism evidence="3 4">
    <name type="scientific">Dendroctonus ponderosae</name>
    <name type="common">Mountain pine beetle</name>
    <dbReference type="NCBI Taxonomy" id="77166"/>
    <lineage>
        <taxon>Eukaryota</taxon>
        <taxon>Metazoa</taxon>
        <taxon>Ecdysozoa</taxon>
        <taxon>Arthropoda</taxon>
        <taxon>Hexapoda</taxon>
        <taxon>Insecta</taxon>
        <taxon>Pterygota</taxon>
        <taxon>Neoptera</taxon>
        <taxon>Endopterygota</taxon>
        <taxon>Coleoptera</taxon>
        <taxon>Polyphaga</taxon>
        <taxon>Cucujiformia</taxon>
        <taxon>Curculionidae</taxon>
        <taxon>Scolytinae</taxon>
        <taxon>Dendroctonus</taxon>
    </lineage>
</organism>
<sequence>MLHRFSSLVGTLNRNQPETEVKRRRLKPLIDEVAKGSTVITNERYHQRSVAGRSPCVLELSMTVRMTTGTTKVNRWILKAIQENPKAPMTTRYDVHTRMTKEIAICSKLFDAIGDYQKRVGIETTYFNSLFPHMVATRLNLTPTRSRPDRYCVIIYDDLDPLGYHFENACTGFDLPTAELLVKNLAFMHAIPIAMRLKNIFQFKESVMHMLNEVPDGTDIKDHYKQIYRDMRLGLDNQPELEPHMEKIQAWIELSQKFSWTSKVYDTLDWFTICHPRYSIRNIMVKRNEDGMPTESKILEPHRLEFNTGVKDLVYFMCTSIGTALLRDHFDDIIDVYHDHFITILLQHNVEIEQIERFSKEKLMNELNAMAPYTLADILYTLRTIICDGFDAKGEPILDRDYRVKFKDIILLFIAKQWITEIPTDPRPPGGPQPPGEPPRQGDPQGAAEIQIEGAQQALAQLLIGGDLLAPDQLQIHGEQQGAAALQLEDDPLPSCSEMQSFSEYPPTLCSPSTRSFI</sequence>
<dbReference type="Proteomes" id="UP000019118">
    <property type="component" value="Unassembled WGS sequence"/>
</dbReference>
<evidence type="ECO:0000259" key="2">
    <source>
        <dbReference type="SMART" id="SM00587"/>
    </source>
</evidence>
<dbReference type="InterPro" id="IPR015897">
    <property type="entry name" value="CHK_kinase-like"/>
</dbReference>
<dbReference type="PANTHER" id="PTHR11012:SF55">
    <property type="entry name" value="BHLH DOMAIN-CONTAINING PROTEIN"/>
    <property type="match status" value="1"/>
</dbReference>
<dbReference type="InterPro" id="IPR004119">
    <property type="entry name" value="EcKL"/>
</dbReference>
<evidence type="ECO:0000313" key="4">
    <source>
        <dbReference type="Proteomes" id="UP000019118"/>
    </source>
</evidence>
<accession>A0AAR5Q4Y5</accession>
<dbReference type="SUPFAM" id="SSF56112">
    <property type="entry name" value="Protein kinase-like (PK-like)"/>
    <property type="match status" value="1"/>
</dbReference>
<feature type="domain" description="CHK kinase-like" evidence="2">
    <location>
        <begin position="154"/>
        <end position="347"/>
    </location>
</feature>
<name>A0AAR5Q4Y5_DENPD</name>
<feature type="region of interest" description="Disordered" evidence="1">
    <location>
        <begin position="495"/>
        <end position="518"/>
    </location>
</feature>
<dbReference type="SMART" id="SM00587">
    <property type="entry name" value="CHK"/>
    <property type="match status" value="1"/>
</dbReference>
<reference evidence="4" key="1">
    <citation type="journal article" date="2013" name="Genome Biol.">
        <title>Draft genome of the mountain pine beetle, Dendroctonus ponderosae Hopkins, a major forest pest.</title>
        <authorList>
            <person name="Keeling C.I."/>
            <person name="Yuen M.M."/>
            <person name="Liao N.Y."/>
            <person name="Docking T.R."/>
            <person name="Chan S.K."/>
            <person name="Taylor G.A."/>
            <person name="Palmquist D.L."/>
            <person name="Jackman S.D."/>
            <person name="Nguyen A."/>
            <person name="Li M."/>
            <person name="Henderson H."/>
            <person name="Janes J.K."/>
            <person name="Zhao Y."/>
            <person name="Pandoh P."/>
            <person name="Moore R."/>
            <person name="Sperling F.A."/>
            <person name="Huber D.P."/>
            <person name="Birol I."/>
            <person name="Jones S.J."/>
            <person name="Bohlmann J."/>
        </authorList>
    </citation>
    <scope>NUCLEOTIDE SEQUENCE</scope>
</reference>
<dbReference type="PANTHER" id="PTHR11012">
    <property type="entry name" value="PROTEIN KINASE-LIKE DOMAIN-CONTAINING"/>
    <property type="match status" value="1"/>
</dbReference>
<protein>
    <recommendedName>
        <fullName evidence="2">CHK kinase-like domain-containing protein</fullName>
    </recommendedName>
</protein>
<keyword evidence="4" id="KW-1185">Reference proteome</keyword>
<evidence type="ECO:0000313" key="3">
    <source>
        <dbReference type="EnsemblMetazoa" id="XP_019768272.1"/>
    </source>
</evidence>
<proteinExistence type="predicted"/>
<evidence type="ECO:0000256" key="1">
    <source>
        <dbReference type="SAM" id="MobiDB-lite"/>
    </source>
</evidence>